<evidence type="ECO:0000313" key="11">
    <source>
        <dbReference type="EMBL" id="MEW9501090.1"/>
    </source>
</evidence>
<evidence type="ECO:0000256" key="2">
    <source>
        <dbReference type="ARBA" id="ARBA00004948"/>
    </source>
</evidence>
<comment type="similarity">
    <text evidence="3 9">Belongs to the TenA family.</text>
</comment>
<comment type="function">
    <text evidence="9">Catalyzes an amino-pyrimidine hydrolysis reaction at the C5' of the pyrimidine moiety of thiamine compounds, a reaction that is part of a thiamine salvage pathway.</text>
</comment>
<evidence type="ECO:0000256" key="5">
    <source>
        <dbReference type="ARBA" id="ARBA00012684"/>
    </source>
</evidence>
<reference evidence="11 12" key="1">
    <citation type="journal article" date="1979" name="Int. J. Syst. Evol. Microbiol.">
        <title>Bacillus globisporus subsp. marinus subsp. nov.</title>
        <authorList>
            <person name="Liu H."/>
        </authorList>
    </citation>
    <scope>NUCLEOTIDE SEQUENCE [LARGE SCALE GENOMIC DNA]</scope>
    <source>
        <strain evidence="11 12">DSM 1297</strain>
    </source>
</reference>
<protein>
    <recommendedName>
        <fullName evidence="6 9">Aminopyrimidine aminohydrolase</fullName>
        <ecNumber evidence="5 9">3.5.99.2</ecNumber>
    </recommendedName>
</protein>
<proteinExistence type="inferred from homology"/>
<dbReference type="InterPro" id="IPR050967">
    <property type="entry name" value="Thiamine_Salvage_TenA"/>
</dbReference>
<comment type="catalytic activity">
    <reaction evidence="1 9">
        <text>4-amino-5-aminomethyl-2-methylpyrimidine + H2O = 4-amino-5-hydroxymethyl-2-methylpyrimidine + NH4(+)</text>
        <dbReference type="Rhea" id="RHEA:31799"/>
        <dbReference type="ChEBI" id="CHEBI:15377"/>
        <dbReference type="ChEBI" id="CHEBI:16892"/>
        <dbReference type="ChEBI" id="CHEBI:28938"/>
        <dbReference type="ChEBI" id="CHEBI:63416"/>
        <dbReference type="EC" id="3.5.99.2"/>
    </reaction>
</comment>
<evidence type="ECO:0000259" key="10">
    <source>
        <dbReference type="Pfam" id="PF03070"/>
    </source>
</evidence>
<dbReference type="InterPro" id="IPR027574">
    <property type="entry name" value="Thiaminase_II"/>
</dbReference>
<evidence type="ECO:0000256" key="1">
    <source>
        <dbReference type="ARBA" id="ARBA00001881"/>
    </source>
</evidence>
<dbReference type="RefSeq" id="WP_367778431.1">
    <property type="nucleotide sequence ID" value="NZ_JBFMIA010000002.1"/>
</dbReference>
<gene>
    <name evidence="11" type="primary">tenA</name>
    <name evidence="11" type="ORF">AB1471_04635</name>
</gene>
<name>A0ABV3Q174_9BACL</name>
<dbReference type="Pfam" id="PF03070">
    <property type="entry name" value="TENA_THI-4"/>
    <property type="match status" value="1"/>
</dbReference>
<accession>A0ABV3Q174</accession>
<dbReference type="NCBIfam" id="TIGR04306">
    <property type="entry name" value="salvage_TenA"/>
    <property type="match status" value="1"/>
</dbReference>
<evidence type="ECO:0000256" key="7">
    <source>
        <dbReference type="ARBA" id="ARBA00022977"/>
    </source>
</evidence>
<dbReference type="InterPro" id="IPR004305">
    <property type="entry name" value="Thiaminase-2/PQQC"/>
</dbReference>
<keyword evidence="12" id="KW-1185">Reference proteome</keyword>
<dbReference type="PANTHER" id="PTHR43198">
    <property type="entry name" value="BIFUNCTIONAL TH2 PROTEIN"/>
    <property type="match status" value="1"/>
</dbReference>
<keyword evidence="9 11" id="KW-0378">Hydrolase</keyword>
<organism evidence="11 12">
    <name type="scientific">Jeotgalibacillus marinus</name>
    <dbReference type="NCBI Taxonomy" id="86667"/>
    <lineage>
        <taxon>Bacteria</taxon>
        <taxon>Bacillati</taxon>
        <taxon>Bacillota</taxon>
        <taxon>Bacilli</taxon>
        <taxon>Bacillales</taxon>
        <taxon>Caryophanaceae</taxon>
        <taxon>Jeotgalibacillus</taxon>
    </lineage>
</organism>
<dbReference type="SUPFAM" id="SSF48613">
    <property type="entry name" value="Heme oxygenase-like"/>
    <property type="match status" value="1"/>
</dbReference>
<evidence type="ECO:0000256" key="9">
    <source>
        <dbReference type="RuleBase" id="RU363093"/>
    </source>
</evidence>
<comment type="catalytic activity">
    <reaction evidence="8 9">
        <text>thiamine + H2O = 5-(2-hydroxyethyl)-4-methylthiazole + 4-amino-5-hydroxymethyl-2-methylpyrimidine + H(+)</text>
        <dbReference type="Rhea" id="RHEA:17509"/>
        <dbReference type="ChEBI" id="CHEBI:15377"/>
        <dbReference type="ChEBI" id="CHEBI:15378"/>
        <dbReference type="ChEBI" id="CHEBI:16892"/>
        <dbReference type="ChEBI" id="CHEBI:17957"/>
        <dbReference type="ChEBI" id="CHEBI:18385"/>
        <dbReference type="EC" id="3.5.99.2"/>
    </reaction>
</comment>
<dbReference type="EC" id="3.5.99.2" evidence="5 9"/>
<dbReference type="CDD" id="cd19360">
    <property type="entry name" value="TenA_C_SaTenA-like"/>
    <property type="match status" value="1"/>
</dbReference>
<dbReference type="PANTHER" id="PTHR43198:SF2">
    <property type="entry name" value="SI:CH1073-67J19.1-RELATED"/>
    <property type="match status" value="1"/>
</dbReference>
<feature type="domain" description="Thiaminase-2/PQQC" evidence="10">
    <location>
        <begin position="13"/>
        <end position="215"/>
    </location>
</feature>
<keyword evidence="7 9" id="KW-0784">Thiamine biosynthesis</keyword>
<comment type="caution">
    <text evidence="11">The sequence shown here is derived from an EMBL/GenBank/DDBJ whole genome shotgun (WGS) entry which is preliminary data.</text>
</comment>
<dbReference type="EMBL" id="JBFMIA010000002">
    <property type="protein sequence ID" value="MEW9501090.1"/>
    <property type="molecule type" value="Genomic_DNA"/>
</dbReference>
<comment type="subunit">
    <text evidence="4">Homotetramer.</text>
</comment>
<evidence type="ECO:0000256" key="4">
    <source>
        <dbReference type="ARBA" id="ARBA00011881"/>
    </source>
</evidence>
<sequence length="231" mass="26839">MTFTSALRKENEDVFQSIFDHNFVQGIGKGKVPKEALIHYVKADFEYLNAFMKVYGIAISKSTTREDIAYFTEKINFVLNSEVHPHNNFCEQIGVSYEELQGYPLPPTADHYIKHMMYHAQQGSLGEILAVLLPCPWTYLEIGQELVKTYKPTVDHPFYPWISFYADERVETVVHTMRNRLDQLAEESSPQEQMGIKNAFRKSCQLEWSFWEMAFTCEEWVGKKEVVTASE</sequence>
<evidence type="ECO:0000256" key="3">
    <source>
        <dbReference type="ARBA" id="ARBA00010264"/>
    </source>
</evidence>
<evidence type="ECO:0000256" key="8">
    <source>
        <dbReference type="ARBA" id="ARBA00048337"/>
    </source>
</evidence>
<dbReference type="Proteomes" id="UP001556040">
    <property type="component" value="Unassembled WGS sequence"/>
</dbReference>
<comment type="pathway">
    <text evidence="2 9">Cofactor biosynthesis; thiamine diphosphate biosynthesis.</text>
</comment>
<dbReference type="Gene3D" id="1.20.910.10">
    <property type="entry name" value="Heme oxygenase-like"/>
    <property type="match status" value="1"/>
</dbReference>
<evidence type="ECO:0000313" key="12">
    <source>
        <dbReference type="Proteomes" id="UP001556040"/>
    </source>
</evidence>
<dbReference type="InterPro" id="IPR016084">
    <property type="entry name" value="Haem_Oase-like_multi-hlx"/>
</dbReference>
<evidence type="ECO:0000256" key="6">
    <source>
        <dbReference type="ARBA" id="ARBA00013647"/>
    </source>
</evidence>
<dbReference type="GO" id="GO:0050334">
    <property type="term" value="F:thiaminase activity"/>
    <property type="evidence" value="ECO:0007669"/>
    <property type="project" value="UniProtKB-EC"/>
</dbReference>